<dbReference type="Proteomes" id="UP001597468">
    <property type="component" value="Unassembled WGS sequence"/>
</dbReference>
<dbReference type="EMBL" id="JBHULT010000008">
    <property type="protein sequence ID" value="MFD2517997.1"/>
    <property type="molecule type" value="Genomic_DNA"/>
</dbReference>
<dbReference type="PANTHER" id="PTHR34406:SF1">
    <property type="entry name" value="PROTEIN YCEI"/>
    <property type="match status" value="1"/>
</dbReference>
<dbReference type="SUPFAM" id="SSF101874">
    <property type="entry name" value="YceI-like"/>
    <property type="match status" value="1"/>
</dbReference>
<dbReference type="InterPro" id="IPR007372">
    <property type="entry name" value="Lipid/polyisoprenoid-bd_YceI"/>
</dbReference>
<evidence type="ECO:0000313" key="3">
    <source>
        <dbReference type="Proteomes" id="UP001597468"/>
    </source>
</evidence>
<dbReference type="SMART" id="SM00867">
    <property type="entry name" value="YceI"/>
    <property type="match status" value="1"/>
</dbReference>
<dbReference type="PROSITE" id="PS51257">
    <property type="entry name" value="PROKAR_LIPOPROTEIN"/>
    <property type="match status" value="1"/>
</dbReference>
<comment type="caution">
    <text evidence="2">The sequence shown here is derived from an EMBL/GenBank/DDBJ whole genome shotgun (WGS) entry which is preliminary data.</text>
</comment>
<reference evidence="3" key="1">
    <citation type="journal article" date="2019" name="Int. J. Syst. Evol. Microbiol.">
        <title>The Global Catalogue of Microorganisms (GCM) 10K type strain sequencing project: providing services to taxonomists for standard genome sequencing and annotation.</title>
        <authorList>
            <consortium name="The Broad Institute Genomics Platform"/>
            <consortium name="The Broad Institute Genome Sequencing Center for Infectious Disease"/>
            <person name="Wu L."/>
            <person name="Ma J."/>
        </authorList>
    </citation>
    <scope>NUCLEOTIDE SEQUENCE [LARGE SCALE GENOMIC DNA]</scope>
    <source>
        <strain evidence="3">KCTC 42585</strain>
    </source>
</reference>
<dbReference type="RefSeq" id="WP_380751277.1">
    <property type="nucleotide sequence ID" value="NZ_JBHULT010000008.1"/>
</dbReference>
<evidence type="ECO:0000259" key="1">
    <source>
        <dbReference type="SMART" id="SM00867"/>
    </source>
</evidence>
<dbReference type="Gene3D" id="2.40.128.110">
    <property type="entry name" value="Lipid/polyisoprenoid-binding, YceI-like"/>
    <property type="match status" value="1"/>
</dbReference>
<evidence type="ECO:0000313" key="2">
    <source>
        <dbReference type="EMBL" id="MFD2517997.1"/>
    </source>
</evidence>
<organism evidence="2 3">
    <name type="scientific">Salinimicrobium flavum</name>
    <dbReference type="NCBI Taxonomy" id="1737065"/>
    <lineage>
        <taxon>Bacteria</taxon>
        <taxon>Pseudomonadati</taxon>
        <taxon>Bacteroidota</taxon>
        <taxon>Flavobacteriia</taxon>
        <taxon>Flavobacteriales</taxon>
        <taxon>Flavobacteriaceae</taxon>
        <taxon>Salinimicrobium</taxon>
    </lineage>
</organism>
<proteinExistence type="predicted"/>
<protein>
    <submittedName>
        <fullName evidence="2">YceI family protein</fullName>
    </submittedName>
</protein>
<dbReference type="InterPro" id="IPR036761">
    <property type="entry name" value="TTHA0802/YceI-like_sf"/>
</dbReference>
<gene>
    <name evidence="2" type="ORF">ACFSTG_08840</name>
</gene>
<dbReference type="PANTHER" id="PTHR34406">
    <property type="entry name" value="PROTEIN YCEI"/>
    <property type="match status" value="1"/>
</dbReference>
<keyword evidence="3" id="KW-1185">Reference proteome</keyword>
<dbReference type="Pfam" id="PF04264">
    <property type="entry name" value="YceI"/>
    <property type="match status" value="1"/>
</dbReference>
<sequence length="224" mass="24558">MNKRILNLMVIAGVTLGSVACKNDKSNEVATGEAREAAAATEEAVTYKIDTTASTIEWRGTKPTGEHKGTINIQSGDISATTDEVTSGKVTIDMNSIKVTDEGMADKDRASLENHLKGTVEGKETDFFNVEKFPTATFEITGITEENGQKMLQGNLTLKDETKNIQFPVDTDIEDDELTLESETFTINRTNWKVNYGSKSVFDNLGDNFISDDMELTIKVKATK</sequence>
<feature type="domain" description="Lipid/polyisoprenoid-binding YceI-like" evidence="1">
    <location>
        <begin position="46"/>
        <end position="223"/>
    </location>
</feature>
<accession>A0ABW5IY60</accession>
<name>A0ABW5IY60_9FLAO</name>